<dbReference type="CDD" id="cd05402">
    <property type="entry name" value="NT_PAP_TUTase"/>
    <property type="match status" value="1"/>
</dbReference>
<dbReference type="PANTHER" id="PTHR12271:SF40">
    <property type="entry name" value="POLY(A) RNA POLYMERASE GLD2"/>
    <property type="match status" value="1"/>
</dbReference>
<dbReference type="GO" id="GO:0031123">
    <property type="term" value="P:RNA 3'-end processing"/>
    <property type="evidence" value="ECO:0007669"/>
    <property type="project" value="TreeGrafter"/>
</dbReference>
<dbReference type="Gene3D" id="3.30.460.10">
    <property type="entry name" value="Beta Polymerase, domain 2"/>
    <property type="match status" value="1"/>
</dbReference>
<evidence type="ECO:0000313" key="2">
    <source>
        <dbReference type="EMBL" id="KJB66855.1"/>
    </source>
</evidence>
<protein>
    <recommendedName>
        <fullName evidence="1">Poly(A) RNA polymerase mitochondrial-like central palm domain-containing protein</fullName>
    </recommendedName>
</protein>
<dbReference type="STRING" id="29730.A0A0D2VB28"/>
<dbReference type="OMA" id="KEWPEAW"/>
<dbReference type="Pfam" id="PF22600">
    <property type="entry name" value="MTPAP-like_central"/>
    <property type="match status" value="1"/>
</dbReference>
<dbReference type="Proteomes" id="UP000032304">
    <property type="component" value="Chromosome 10"/>
</dbReference>
<dbReference type="InterPro" id="IPR043519">
    <property type="entry name" value="NT_sf"/>
</dbReference>
<evidence type="ECO:0000313" key="3">
    <source>
        <dbReference type="Proteomes" id="UP000032304"/>
    </source>
</evidence>
<proteinExistence type="predicted"/>
<dbReference type="Gramene" id="KJB66855">
    <property type="protein sequence ID" value="KJB66855"/>
    <property type="gene ID" value="B456_010G161200"/>
</dbReference>
<dbReference type="SUPFAM" id="SSF81301">
    <property type="entry name" value="Nucleotidyltransferase"/>
    <property type="match status" value="1"/>
</dbReference>
<dbReference type="eggNOG" id="KOG2277">
    <property type="taxonomic scope" value="Eukaryota"/>
</dbReference>
<reference evidence="2 3" key="1">
    <citation type="journal article" date="2012" name="Nature">
        <title>Repeated polyploidization of Gossypium genomes and the evolution of spinnable cotton fibres.</title>
        <authorList>
            <person name="Paterson A.H."/>
            <person name="Wendel J.F."/>
            <person name="Gundlach H."/>
            <person name="Guo H."/>
            <person name="Jenkins J."/>
            <person name="Jin D."/>
            <person name="Llewellyn D."/>
            <person name="Showmaker K.C."/>
            <person name="Shu S."/>
            <person name="Udall J."/>
            <person name="Yoo M.J."/>
            <person name="Byers R."/>
            <person name="Chen W."/>
            <person name="Doron-Faigenboim A."/>
            <person name="Duke M.V."/>
            <person name="Gong L."/>
            <person name="Grimwood J."/>
            <person name="Grover C."/>
            <person name="Grupp K."/>
            <person name="Hu G."/>
            <person name="Lee T.H."/>
            <person name="Li J."/>
            <person name="Lin L."/>
            <person name="Liu T."/>
            <person name="Marler B.S."/>
            <person name="Page J.T."/>
            <person name="Roberts A.W."/>
            <person name="Romanel E."/>
            <person name="Sanders W.S."/>
            <person name="Szadkowski E."/>
            <person name="Tan X."/>
            <person name="Tang H."/>
            <person name="Xu C."/>
            <person name="Wang J."/>
            <person name="Wang Z."/>
            <person name="Zhang D."/>
            <person name="Zhang L."/>
            <person name="Ashrafi H."/>
            <person name="Bedon F."/>
            <person name="Bowers J.E."/>
            <person name="Brubaker C.L."/>
            <person name="Chee P.W."/>
            <person name="Das S."/>
            <person name="Gingle A.R."/>
            <person name="Haigler C.H."/>
            <person name="Harker D."/>
            <person name="Hoffmann L.V."/>
            <person name="Hovav R."/>
            <person name="Jones D.C."/>
            <person name="Lemke C."/>
            <person name="Mansoor S."/>
            <person name="ur Rahman M."/>
            <person name="Rainville L.N."/>
            <person name="Rambani A."/>
            <person name="Reddy U.K."/>
            <person name="Rong J.K."/>
            <person name="Saranga Y."/>
            <person name="Scheffler B.E."/>
            <person name="Scheffler J.A."/>
            <person name="Stelly D.M."/>
            <person name="Triplett B.A."/>
            <person name="Van Deynze A."/>
            <person name="Vaslin M.F."/>
            <person name="Waghmare V.N."/>
            <person name="Walford S.A."/>
            <person name="Wright R.J."/>
            <person name="Zaki E.A."/>
            <person name="Zhang T."/>
            <person name="Dennis E.S."/>
            <person name="Mayer K.F."/>
            <person name="Peterson D.G."/>
            <person name="Rokhsar D.S."/>
            <person name="Wang X."/>
            <person name="Schmutz J."/>
        </authorList>
    </citation>
    <scope>NUCLEOTIDE SEQUENCE [LARGE SCALE GENOMIC DNA]</scope>
</reference>
<dbReference type="EMBL" id="CM001749">
    <property type="protein sequence ID" value="KJB66855.1"/>
    <property type="molecule type" value="Genomic_DNA"/>
</dbReference>
<sequence>MLKRRRSDILMLNSPLLAIYESLIPPVEEKAKQKQLLALLEKLVCKEWPEAWLYLYGSCENSFEVSKREIDNCLAFNEDIHDKSEILLKLADILQSDTLQNVQALTRARVPIVKLMDPVTGISCDTRKQCLGCSKYKASTRLCKDRCKITAVGFYCETLGQVHRSECNLPRNSI</sequence>
<keyword evidence="3" id="KW-1185">Reference proteome</keyword>
<accession>A0A0D2VB28</accession>
<dbReference type="GO" id="GO:0050265">
    <property type="term" value="F:RNA uridylyltransferase activity"/>
    <property type="evidence" value="ECO:0007669"/>
    <property type="project" value="TreeGrafter"/>
</dbReference>
<dbReference type="AlphaFoldDB" id="A0A0D2VB28"/>
<name>A0A0D2VB28_GOSRA</name>
<evidence type="ECO:0000259" key="1">
    <source>
        <dbReference type="Pfam" id="PF22600"/>
    </source>
</evidence>
<dbReference type="PANTHER" id="PTHR12271">
    <property type="entry name" value="POLY A POLYMERASE CID PAP -RELATED"/>
    <property type="match status" value="1"/>
</dbReference>
<organism evidence="2 3">
    <name type="scientific">Gossypium raimondii</name>
    <name type="common">Peruvian cotton</name>
    <name type="synonym">Gossypium klotzschianum subsp. raimondii</name>
    <dbReference type="NCBI Taxonomy" id="29730"/>
    <lineage>
        <taxon>Eukaryota</taxon>
        <taxon>Viridiplantae</taxon>
        <taxon>Streptophyta</taxon>
        <taxon>Embryophyta</taxon>
        <taxon>Tracheophyta</taxon>
        <taxon>Spermatophyta</taxon>
        <taxon>Magnoliopsida</taxon>
        <taxon>eudicotyledons</taxon>
        <taxon>Gunneridae</taxon>
        <taxon>Pentapetalae</taxon>
        <taxon>rosids</taxon>
        <taxon>malvids</taxon>
        <taxon>Malvales</taxon>
        <taxon>Malvaceae</taxon>
        <taxon>Malvoideae</taxon>
        <taxon>Gossypium</taxon>
    </lineage>
</organism>
<gene>
    <name evidence="2" type="ORF">B456_010G161200</name>
</gene>
<feature type="domain" description="Poly(A) RNA polymerase mitochondrial-like central palm" evidence="1">
    <location>
        <begin position="13"/>
        <end position="125"/>
    </location>
</feature>
<dbReference type="InterPro" id="IPR054708">
    <property type="entry name" value="MTPAP-like_central"/>
</dbReference>
<dbReference type="OrthoDB" id="1593896at2759"/>